<organism evidence="3 4">
    <name type="scientific">Rhodotorula paludigena</name>
    <dbReference type="NCBI Taxonomy" id="86838"/>
    <lineage>
        <taxon>Eukaryota</taxon>
        <taxon>Fungi</taxon>
        <taxon>Dikarya</taxon>
        <taxon>Basidiomycota</taxon>
        <taxon>Pucciniomycotina</taxon>
        <taxon>Microbotryomycetes</taxon>
        <taxon>Sporidiobolales</taxon>
        <taxon>Sporidiobolaceae</taxon>
        <taxon>Rhodotorula</taxon>
    </lineage>
</organism>
<feature type="compositionally biased region" description="Polar residues" evidence="1">
    <location>
        <begin position="224"/>
        <end position="242"/>
    </location>
</feature>
<feature type="region of interest" description="Disordered" evidence="1">
    <location>
        <begin position="927"/>
        <end position="946"/>
    </location>
</feature>
<evidence type="ECO:0000256" key="1">
    <source>
        <dbReference type="SAM" id="MobiDB-lite"/>
    </source>
</evidence>
<feature type="compositionally biased region" description="Low complexity" evidence="1">
    <location>
        <begin position="250"/>
        <end position="266"/>
    </location>
</feature>
<proteinExistence type="predicted"/>
<protein>
    <recommendedName>
        <fullName evidence="2">Aminoglycoside phosphotransferase domain-containing protein</fullName>
    </recommendedName>
</protein>
<evidence type="ECO:0000259" key="2">
    <source>
        <dbReference type="Pfam" id="PF01636"/>
    </source>
</evidence>
<feature type="compositionally biased region" description="Low complexity" evidence="1">
    <location>
        <begin position="199"/>
        <end position="208"/>
    </location>
</feature>
<dbReference type="InterPro" id="IPR051678">
    <property type="entry name" value="AGP_Transferase"/>
</dbReference>
<feature type="compositionally biased region" description="Polar residues" evidence="1">
    <location>
        <begin position="788"/>
        <end position="802"/>
    </location>
</feature>
<feature type="compositionally biased region" description="Basic and acidic residues" evidence="1">
    <location>
        <begin position="106"/>
        <end position="121"/>
    </location>
</feature>
<sequence>MAATPPPASSTASAPAPAEDDDDAAAAARARADRAAALLAQSAGMYSLRKRTRTEGGAAEGGSSSPVSPARGEAAGGGKGRKGVKGKGGAPAAKKARKGAVAEQVEGDKSVEPVDRRESAAKPDQLQVDGNASDGSSLTSLSDLEDALPTQPQPPTQPPPKPKPQTTRRPKKPARSSYAEVSSDDEYDDAQDDDDDDFSPSSTELPFRLPKRRPPPRTRGPPESASTKNAPTKKTPANTSKTPAGGAQPSGARLSSSSSTGRRSSLPNGAATSAPRPMLQIASTPGPPRYSTDFRPLPMPTVVELYERRKTILRDACLEAGGDVSLQIRSEEAIQTALECLTTGAQQTALCLAMNRYSAFCASPAVDIPVFPLTAPKLALFLCRCPASAISALALSTFPQPPTFPLPVADMFDPNLTADEGTRVTRDLVRCWVDAFSYAQIATRDVWAPILAPSSAAGSTEREPHAALRPLHDDRAIREILDALEPAEHMAQYEERMRVRDQVSATAAAGLASRQEAGADRVQGEGNASGKGKGKGKEKETEKDGSGAQVNGAAGKTKWVKGGRAVPPPMQRGSSSSSSVPVLGPNGSIPFANAPLSTSPPAPADNGDGTSLWETTAADATFPRVDIFGSASDGFPLPSTSALPPVDIPLLDGSTQQVTGEPFDMTSPRVHRRQSTSDLAFAANNDAFPLPAHALAAFAAAASTAAVSPAPVSSLGPMMSTGTSFDPVTAMRSRSISHDPRLSLPGSVPSGFFLPVGANQANNILQSFLAAGEQVLPQYEPPAHHLVQQPTFSTSGSYSQAQPVPYSSAHRGAPTHRALVRQPDPGPPPLSNGRSVVPPPASSFASTSTGALMHSAAVDGMSRMPQYAGWHGGSAPVWPPSGPSPQQVRAPPSFAFDASLPPPSPRYLHPSQSSSTALSRFLAHSSTPGYAAGSAPPSQPEFAPSGLSSLRAYEPRTVTYSPVPYISSTLSSSNAPGPPAHLAHSSILHFDPVRTPQLHPSSGGPAPGASHATPNNTSFDVRTDGESTASLAAPLAAAGGFADAGALGLLTSLAPSPIPHPTPESLATGEGAAAALQSLANLAATGEAGAVGGEPAYELLRKFAKQELEEARYTPFPALLLVSPDQLFGLKEPSTASLSLSFLYITPSLTPGRLAYSSNPFPGTLTVMLGSQLFSKASSLVPTKLSQSIPDFLSIRSMGSSHSSTSFGASSVSTDSLFPSLAPSTSNTSDVGSSSFDSDDPLPHPAIVLAHGEHIGRHPTFLDLYDESPPADRYVKRLSWNGRSLIVKYGRDVGLVEAEVLCRLGKETSLPVPQVLGFDSLNGSTYIYMEDLGGKTLESSWSTMSSNDKKRTLTQLKNVLRTLREVKAPPFAPLGTCDRSSGRPLSGAFGVEGATTYEGCASPHQLRFWLQNELHRRSDDHADIPAEETRIKVERLLPLSSPIVLTHTQLDPGHIFVDARGNITGIIGWSKAAWLPAWAEKTILARRSSGRDWLDGRNALNMMTEKLCGGAKKAEERRSLLRPLGKPVGGSQRSRCRFVVRGERACAHFCSH</sequence>
<dbReference type="Proteomes" id="UP001342314">
    <property type="component" value="Unassembled WGS sequence"/>
</dbReference>
<dbReference type="EMBL" id="BQKY01000013">
    <property type="protein sequence ID" value="GJN93139.1"/>
    <property type="molecule type" value="Genomic_DNA"/>
</dbReference>
<gene>
    <name evidence="3" type="ORF">Rhopal_006185-T1</name>
</gene>
<feature type="region of interest" description="Disordered" evidence="1">
    <location>
        <begin position="788"/>
        <end position="848"/>
    </location>
</feature>
<feature type="compositionally biased region" description="Acidic residues" evidence="1">
    <location>
        <begin position="182"/>
        <end position="198"/>
    </location>
</feature>
<name>A0AAV5GV95_9BASI</name>
<evidence type="ECO:0000313" key="3">
    <source>
        <dbReference type="EMBL" id="GJN93139.1"/>
    </source>
</evidence>
<feature type="region of interest" description="Disordered" evidence="1">
    <location>
        <begin position="1"/>
        <end position="296"/>
    </location>
</feature>
<dbReference type="PANTHER" id="PTHR21310">
    <property type="entry name" value="AMINOGLYCOSIDE PHOSPHOTRANSFERASE-RELATED-RELATED"/>
    <property type="match status" value="1"/>
</dbReference>
<accession>A0AAV5GV95</accession>
<feature type="domain" description="Aminoglycoside phosphotransferase" evidence="2">
    <location>
        <begin position="1297"/>
        <end position="1487"/>
    </location>
</feature>
<dbReference type="PANTHER" id="PTHR21310:SF15">
    <property type="entry name" value="AMINOGLYCOSIDE PHOSPHOTRANSFERASE DOMAIN-CONTAINING PROTEIN"/>
    <property type="match status" value="1"/>
</dbReference>
<feature type="compositionally biased region" description="Low complexity" evidence="1">
    <location>
        <begin position="55"/>
        <end position="73"/>
    </location>
</feature>
<dbReference type="InterPro" id="IPR002575">
    <property type="entry name" value="Aminoglycoside_PTrfase"/>
</dbReference>
<comment type="caution">
    <text evidence="3">The sequence shown here is derived from an EMBL/GenBank/DDBJ whole genome shotgun (WGS) entry which is preliminary data.</text>
</comment>
<feature type="compositionally biased region" description="Polar residues" evidence="1">
    <location>
        <begin position="910"/>
        <end position="919"/>
    </location>
</feature>
<keyword evidence="4" id="KW-1185">Reference proteome</keyword>
<feature type="region of interest" description="Disordered" evidence="1">
    <location>
        <begin position="993"/>
        <end position="1023"/>
    </location>
</feature>
<feature type="compositionally biased region" description="Basic and acidic residues" evidence="1">
    <location>
        <begin position="535"/>
        <end position="545"/>
    </location>
</feature>
<feature type="region of interest" description="Disordered" evidence="1">
    <location>
        <begin position="875"/>
        <end position="919"/>
    </location>
</feature>
<feature type="compositionally biased region" description="Pro residues" evidence="1">
    <location>
        <begin position="151"/>
        <end position="163"/>
    </location>
</feature>
<dbReference type="InterPro" id="IPR011009">
    <property type="entry name" value="Kinase-like_dom_sf"/>
</dbReference>
<feature type="region of interest" description="Disordered" evidence="1">
    <location>
        <begin position="510"/>
        <end position="586"/>
    </location>
</feature>
<dbReference type="Pfam" id="PF01636">
    <property type="entry name" value="APH"/>
    <property type="match status" value="1"/>
</dbReference>
<reference evidence="3 4" key="1">
    <citation type="submission" date="2021-12" db="EMBL/GenBank/DDBJ databases">
        <title>High titer production of polyol ester of fatty acids by Rhodotorula paludigena BS15 towards product separation-free biomass refinery.</title>
        <authorList>
            <person name="Mano J."/>
            <person name="Ono H."/>
            <person name="Tanaka T."/>
            <person name="Naito K."/>
            <person name="Sushida H."/>
            <person name="Ike M."/>
            <person name="Tokuyasu K."/>
            <person name="Kitaoka M."/>
        </authorList>
    </citation>
    <scope>NUCLEOTIDE SEQUENCE [LARGE SCALE GENOMIC DNA]</scope>
    <source>
        <strain evidence="3 4">BS15</strain>
    </source>
</reference>
<dbReference type="SUPFAM" id="SSF56112">
    <property type="entry name" value="Protein kinase-like (PK-like)"/>
    <property type="match status" value="1"/>
</dbReference>
<evidence type="ECO:0000313" key="4">
    <source>
        <dbReference type="Proteomes" id="UP001342314"/>
    </source>
</evidence>
<feature type="compositionally biased region" description="Low complexity" evidence="1">
    <location>
        <begin position="133"/>
        <end position="142"/>
    </location>
</feature>